<accession>A0A1I5YQQ0</accession>
<evidence type="ECO:0000313" key="2">
    <source>
        <dbReference type="EMBL" id="SFQ46546.1"/>
    </source>
</evidence>
<name>A0A1I5YQQ0_9GAMM</name>
<keyword evidence="1" id="KW-1133">Transmembrane helix</keyword>
<dbReference type="RefSeq" id="WP_175526697.1">
    <property type="nucleotide sequence ID" value="NZ_FOXM01000023.1"/>
</dbReference>
<evidence type="ECO:0000313" key="3">
    <source>
        <dbReference type="Proteomes" id="UP000243084"/>
    </source>
</evidence>
<reference evidence="3" key="1">
    <citation type="submission" date="2016-10" db="EMBL/GenBank/DDBJ databases">
        <authorList>
            <person name="Varghese N."/>
            <person name="Submissions S."/>
        </authorList>
    </citation>
    <scope>NUCLEOTIDE SEQUENCE [LARGE SCALE GENOMIC DNA]</scope>
    <source>
        <strain evidence="3">JCM 18195</strain>
    </source>
</reference>
<evidence type="ECO:0000256" key="1">
    <source>
        <dbReference type="SAM" id="Phobius"/>
    </source>
</evidence>
<organism evidence="2 3">
    <name type="scientific">Geopseudomonas sagittaria</name>
    <dbReference type="NCBI Taxonomy" id="1135990"/>
    <lineage>
        <taxon>Bacteria</taxon>
        <taxon>Pseudomonadati</taxon>
        <taxon>Pseudomonadota</taxon>
        <taxon>Gammaproteobacteria</taxon>
        <taxon>Pseudomonadales</taxon>
        <taxon>Pseudomonadaceae</taxon>
        <taxon>Geopseudomonas</taxon>
    </lineage>
</organism>
<dbReference type="EMBL" id="FOXM01000023">
    <property type="protein sequence ID" value="SFQ46546.1"/>
    <property type="molecule type" value="Genomic_DNA"/>
</dbReference>
<dbReference type="AlphaFoldDB" id="A0A1I5YQQ0"/>
<sequence length="52" mass="5580">MIREQATRIEPQQPAESSSEKLGCLGVLAIFVAMLGTVYATPYVIAWAVGVI</sequence>
<protein>
    <submittedName>
        <fullName evidence="2">Uncharacterized protein</fullName>
    </submittedName>
</protein>
<proteinExistence type="predicted"/>
<feature type="transmembrane region" description="Helical" evidence="1">
    <location>
        <begin position="22"/>
        <end position="49"/>
    </location>
</feature>
<keyword evidence="1" id="KW-0472">Membrane</keyword>
<gene>
    <name evidence="2" type="ORF">SAMN05216229_12347</name>
</gene>
<dbReference type="Proteomes" id="UP000243084">
    <property type="component" value="Unassembled WGS sequence"/>
</dbReference>
<keyword evidence="3" id="KW-1185">Reference proteome</keyword>
<keyword evidence="1" id="KW-0812">Transmembrane</keyword>